<dbReference type="InterPro" id="IPR037066">
    <property type="entry name" value="Plug_dom_sf"/>
</dbReference>
<evidence type="ECO:0000313" key="14">
    <source>
        <dbReference type="EMBL" id="MBB2150512.1"/>
    </source>
</evidence>
<evidence type="ECO:0000259" key="12">
    <source>
        <dbReference type="Pfam" id="PF07660"/>
    </source>
</evidence>
<dbReference type="InterPro" id="IPR011662">
    <property type="entry name" value="Secretin/TonB_short_N"/>
</dbReference>
<comment type="similarity">
    <text evidence="11">Belongs to the TonB-dependent receptor family.</text>
</comment>
<gene>
    <name evidence="14" type="ORF">GM920_16560</name>
</gene>
<keyword evidence="4" id="KW-0410">Iron transport</keyword>
<dbReference type="EMBL" id="WNXC01000006">
    <property type="protein sequence ID" value="MBB2150512.1"/>
    <property type="molecule type" value="Genomic_DNA"/>
</dbReference>
<dbReference type="Gene3D" id="2.40.170.20">
    <property type="entry name" value="TonB-dependent receptor, beta-barrel domain"/>
    <property type="match status" value="1"/>
</dbReference>
<keyword evidence="10 11" id="KW-0998">Cell outer membrane</keyword>
<evidence type="ECO:0000256" key="3">
    <source>
        <dbReference type="ARBA" id="ARBA00022452"/>
    </source>
</evidence>
<dbReference type="Proteomes" id="UP000636110">
    <property type="component" value="Unassembled WGS sequence"/>
</dbReference>
<keyword evidence="15" id="KW-1185">Reference proteome</keyword>
<evidence type="ECO:0000256" key="10">
    <source>
        <dbReference type="ARBA" id="ARBA00023237"/>
    </source>
</evidence>
<name>A0ABR6EZ14_9SPHI</name>
<evidence type="ECO:0000313" key="15">
    <source>
        <dbReference type="Proteomes" id="UP000636110"/>
    </source>
</evidence>
<keyword evidence="5 11" id="KW-0812">Transmembrane</keyword>
<evidence type="ECO:0000256" key="8">
    <source>
        <dbReference type="ARBA" id="ARBA00023065"/>
    </source>
</evidence>
<keyword evidence="14" id="KW-0675">Receptor</keyword>
<feature type="domain" description="TonB-dependent receptor plug" evidence="13">
    <location>
        <begin position="274"/>
        <end position="359"/>
    </location>
</feature>
<proteinExistence type="inferred from homology"/>
<evidence type="ECO:0000256" key="1">
    <source>
        <dbReference type="ARBA" id="ARBA00004571"/>
    </source>
</evidence>
<evidence type="ECO:0000256" key="5">
    <source>
        <dbReference type="ARBA" id="ARBA00022692"/>
    </source>
</evidence>
<dbReference type="InterPro" id="IPR039426">
    <property type="entry name" value="TonB-dep_rcpt-like"/>
</dbReference>
<keyword evidence="7" id="KW-0408">Iron</keyword>
<dbReference type="PROSITE" id="PS52016">
    <property type="entry name" value="TONB_DEPENDENT_REC_3"/>
    <property type="match status" value="1"/>
</dbReference>
<evidence type="ECO:0000256" key="2">
    <source>
        <dbReference type="ARBA" id="ARBA00022448"/>
    </source>
</evidence>
<evidence type="ECO:0000256" key="4">
    <source>
        <dbReference type="ARBA" id="ARBA00022496"/>
    </source>
</evidence>
<dbReference type="Pfam" id="PF13715">
    <property type="entry name" value="CarbopepD_reg_2"/>
    <property type="match status" value="1"/>
</dbReference>
<accession>A0ABR6EZ14</accession>
<feature type="domain" description="Secretin/TonB short N-terminal" evidence="12">
    <location>
        <begin position="65"/>
        <end position="100"/>
    </location>
</feature>
<dbReference type="Pfam" id="PF07660">
    <property type="entry name" value="STN"/>
    <property type="match status" value="1"/>
</dbReference>
<keyword evidence="2 11" id="KW-0813">Transport</keyword>
<dbReference type="InterPro" id="IPR036942">
    <property type="entry name" value="Beta-barrel_TonB_sf"/>
</dbReference>
<evidence type="ECO:0000259" key="13">
    <source>
        <dbReference type="Pfam" id="PF07715"/>
    </source>
</evidence>
<evidence type="ECO:0000256" key="9">
    <source>
        <dbReference type="ARBA" id="ARBA00023136"/>
    </source>
</evidence>
<dbReference type="PANTHER" id="PTHR32552:SF68">
    <property type="entry name" value="FERRICHROME OUTER MEMBRANE TRANSPORTER_PHAGE RECEPTOR"/>
    <property type="match status" value="1"/>
</dbReference>
<comment type="caution">
    <text evidence="14">The sequence shown here is derived from an EMBL/GenBank/DDBJ whole genome shotgun (WGS) entry which is preliminary data.</text>
</comment>
<dbReference type="Gene3D" id="2.60.40.1120">
    <property type="entry name" value="Carboxypeptidase-like, regulatory domain"/>
    <property type="match status" value="1"/>
</dbReference>
<dbReference type="InterPro" id="IPR008969">
    <property type="entry name" value="CarboxyPept-like_regulatory"/>
</dbReference>
<dbReference type="Gene3D" id="3.55.50.30">
    <property type="match status" value="1"/>
</dbReference>
<dbReference type="SUPFAM" id="SSF56935">
    <property type="entry name" value="Porins"/>
    <property type="match status" value="1"/>
</dbReference>
<evidence type="ECO:0000256" key="7">
    <source>
        <dbReference type="ARBA" id="ARBA00023004"/>
    </source>
</evidence>
<keyword evidence="3 11" id="KW-1134">Transmembrane beta strand</keyword>
<organism evidence="14 15">
    <name type="scientific">Pedobacter gandavensis</name>
    <dbReference type="NCBI Taxonomy" id="2679963"/>
    <lineage>
        <taxon>Bacteria</taxon>
        <taxon>Pseudomonadati</taxon>
        <taxon>Bacteroidota</taxon>
        <taxon>Sphingobacteriia</taxon>
        <taxon>Sphingobacteriales</taxon>
        <taxon>Sphingobacteriaceae</taxon>
        <taxon>Pedobacter</taxon>
    </lineage>
</organism>
<dbReference type="InterPro" id="IPR012910">
    <property type="entry name" value="Plug_dom"/>
</dbReference>
<evidence type="ECO:0000256" key="11">
    <source>
        <dbReference type="PROSITE-ProRule" id="PRU01360"/>
    </source>
</evidence>
<dbReference type="Pfam" id="PF07715">
    <property type="entry name" value="Plug"/>
    <property type="match status" value="1"/>
</dbReference>
<dbReference type="SUPFAM" id="SSF49464">
    <property type="entry name" value="Carboxypeptidase regulatory domain-like"/>
    <property type="match status" value="1"/>
</dbReference>
<comment type="subcellular location">
    <subcellularLocation>
        <location evidence="1 11">Cell outer membrane</location>
        <topology evidence="1 11">Multi-pass membrane protein</topology>
    </subcellularLocation>
</comment>
<reference evidence="14 15" key="1">
    <citation type="submission" date="2019-11" db="EMBL/GenBank/DDBJ databases">
        <title>Description of Pedobacter sp. LMG 31462T.</title>
        <authorList>
            <person name="Carlier A."/>
            <person name="Qi S."/>
            <person name="Vandamme P."/>
        </authorList>
    </citation>
    <scope>NUCLEOTIDE SEQUENCE [LARGE SCALE GENOMIC DNA]</scope>
    <source>
        <strain evidence="14 15">LMG 31462</strain>
    </source>
</reference>
<keyword evidence="8" id="KW-0406">Ion transport</keyword>
<keyword evidence="6" id="KW-0732">Signal</keyword>
<keyword evidence="9 11" id="KW-0472">Membrane</keyword>
<sequence length="921" mass="103677">MDMKYLLTLMVFLAPLKGIAQEKLLDKKITLSLDSASIQQFVQAIEQQTNCFFYFDEQKIDSFYVTMNVKNETLAKVLEEVFQNTGIYYSIDEHHIYLSSSAIISFALGEKSTFTAAKNDIFPRKVRAKPVRNVAGISSLQSSYEEHKIYDIGIKTNTFGAGNATVAGYVKHHKTGEGISGVSISMLGVKIRAITDQYGYFSITLPKGKQILQFKYIGLTDTKRQLNLYADGKINIYMTDYIMALNVVNIAGEKSSNVRSTVVGMQKLNIKTVKQLPALLGEADIIRVILNLPGVTSVGEGSTGLNVRGGAVDQNLVLYDGATIFNPSHFFGFFSGFNPDVVKDAELYKSSIPVKYGGRLSSVLEVVTREGNHNKFSGSGGIGPLSGHLTFEGPIGKKTTFIAGGRSTYSNWVLNLLDDEKYKRSKGGFYDLNLRISHDANEKNSLYFSGYLSADRFKLDGDTLYKYGNANAVMKWKHIFHNRLYSIFTAGYDSYNFSLESNNNHINDYKFKFDVLQYHGKVDFTYLPNEKHKFEAGLSAISYHLNPGDFFPVGKGQVIPKRVEQEQGLESAAYLSDTYTMTSNLSLNVGIRLSVFNYNGPQTIYEYIPEAPRSITTLTDSILKTGNIKTYIGLEPRLSLRYTLSSDASIKLAYNRTRQNIHMLSNTTAISPMDTWKLSDNYIRPQIGDQYAIGIYKNFRDNSIETSVEAYYKRIQNAITYKNGAELLLNAHLETDIANARGKAYGVELLIKKTAGKLTGWMSYTYSRTFLKMDDPLVPLPVNNGNYFPADYDKPHVLNFISNYKFSHRFSISLTSNYSTGRPITYPIARYYYGGSYRMLYTDRNAYRIPDYFRTDISMNIEGNHKVKKLAHSSFTLGIYNLTGRRNPYSVYFVAEDGKVNGYKLSIFGAAIPFATYNFKF</sequence>
<evidence type="ECO:0000256" key="6">
    <source>
        <dbReference type="ARBA" id="ARBA00022729"/>
    </source>
</evidence>
<dbReference type="PANTHER" id="PTHR32552">
    <property type="entry name" value="FERRICHROME IRON RECEPTOR-RELATED"/>
    <property type="match status" value="1"/>
</dbReference>
<dbReference type="Gene3D" id="2.170.130.10">
    <property type="entry name" value="TonB-dependent receptor, plug domain"/>
    <property type="match status" value="1"/>
</dbReference>
<protein>
    <submittedName>
        <fullName evidence="14">TonB-dependent receptor plug domain-containing protein</fullName>
    </submittedName>
</protein>